<evidence type="ECO:0000256" key="2">
    <source>
        <dbReference type="ARBA" id="ARBA00022679"/>
    </source>
</evidence>
<keyword evidence="1 5" id="KW-0328">Glycosyltransferase</keyword>
<dbReference type="SUPFAM" id="SSF53756">
    <property type="entry name" value="UDP-Glycosyltransferase/glycogen phosphorylase"/>
    <property type="match status" value="1"/>
</dbReference>
<evidence type="ECO:0000259" key="4">
    <source>
        <dbReference type="Pfam" id="PF13579"/>
    </source>
</evidence>
<dbReference type="GO" id="GO:0102710">
    <property type="term" value="F:D-inositol-3-phosphate glycosyltransferase activity"/>
    <property type="evidence" value="ECO:0007669"/>
    <property type="project" value="UniProtKB-EC"/>
</dbReference>
<evidence type="ECO:0000256" key="3">
    <source>
        <dbReference type="SAM" id="MobiDB-lite"/>
    </source>
</evidence>
<dbReference type="PANTHER" id="PTHR12526:SF510">
    <property type="entry name" value="D-INOSITOL 3-PHOSPHATE GLYCOSYLTRANSFERASE"/>
    <property type="match status" value="1"/>
</dbReference>
<dbReference type="RefSeq" id="WP_108792552.1">
    <property type="nucleotide sequence ID" value="NZ_ONZG01000020.1"/>
</dbReference>
<keyword evidence="6" id="KW-1185">Reference proteome</keyword>
<keyword evidence="2 5" id="KW-0808">Transferase</keyword>
<dbReference type="AlphaFoldDB" id="A0A2R8CFZ0"/>
<dbReference type="Pfam" id="PF13692">
    <property type="entry name" value="Glyco_trans_1_4"/>
    <property type="match status" value="1"/>
</dbReference>
<name>A0A2R8CFZ0_9RHOB</name>
<dbReference type="InterPro" id="IPR028098">
    <property type="entry name" value="Glyco_trans_4-like_N"/>
</dbReference>
<dbReference type="Gene3D" id="3.40.50.2000">
    <property type="entry name" value="Glycogen Phosphorylase B"/>
    <property type="match status" value="2"/>
</dbReference>
<accession>A0A2R8CFZ0</accession>
<dbReference type="Proteomes" id="UP000244898">
    <property type="component" value="Unassembled WGS sequence"/>
</dbReference>
<organism evidence="5 6">
    <name type="scientific">Falsiruegeria mediterranea M17</name>
    <dbReference type="NCBI Taxonomy" id="1200281"/>
    <lineage>
        <taxon>Bacteria</taxon>
        <taxon>Pseudomonadati</taxon>
        <taxon>Pseudomonadota</taxon>
        <taxon>Alphaproteobacteria</taxon>
        <taxon>Rhodobacterales</taxon>
        <taxon>Roseobacteraceae</taxon>
        <taxon>Falsiruegeria</taxon>
    </lineage>
</organism>
<protein>
    <submittedName>
        <fullName evidence="5">D-inositol-3-phosphate glycosyltransferase</fullName>
        <ecNumber evidence="5">2.4.1.250</ecNumber>
    </submittedName>
</protein>
<feature type="domain" description="Glycosyltransferase subfamily 4-like N-terminal" evidence="4">
    <location>
        <begin position="32"/>
        <end position="211"/>
    </location>
</feature>
<evidence type="ECO:0000313" key="6">
    <source>
        <dbReference type="Proteomes" id="UP000244898"/>
    </source>
</evidence>
<dbReference type="OrthoDB" id="9807414at2"/>
<proteinExistence type="predicted"/>
<dbReference type="Pfam" id="PF13579">
    <property type="entry name" value="Glyco_trans_4_4"/>
    <property type="match status" value="1"/>
</dbReference>
<reference evidence="6" key="1">
    <citation type="submission" date="2018-03" db="EMBL/GenBank/DDBJ databases">
        <authorList>
            <person name="Rodrigo-Torres L."/>
            <person name="Arahal R. D."/>
            <person name="Lucena T."/>
        </authorList>
    </citation>
    <scope>NUCLEOTIDE SEQUENCE [LARGE SCALE GENOMIC DNA]</scope>
    <source>
        <strain evidence="6">CECT 7615</strain>
    </source>
</reference>
<gene>
    <name evidence="5" type="primary">mshA_2</name>
    <name evidence="5" type="ORF">TRM7615_04884</name>
</gene>
<evidence type="ECO:0000313" key="5">
    <source>
        <dbReference type="EMBL" id="SPJ31341.1"/>
    </source>
</evidence>
<dbReference type="EC" id="2.4.1.250" evidence="5"/>
<dbReference type="PANTHER" id="PTHR12526">
    <property type="entry name" value="GLYCOSYLTRANSFERASE"/>
    <property type="match status" value="1"/>
</dbReference>
<evidence type="ECO:0000256" key="1">
    <source>
        <dbReference type="ARBA" id="ARBA00022676"/>
    </source>
</evidence>
<feature type="region of interest" description="Disordered" evidence="3">
    <location>
        <begin position="574"/>
        <end position="593"/>
    </location>
</feature>
<sequence length="593" mass="65856">MSQSPSSSVQGWRLPRRVAYVVNHSYPYSSDGYAVRTHEIARALVKRGHDVIVFNRPGHPWDADDFPSDQKVAPEQVIDGVRYVFLPSDKQVGMNRRARLRQAERTLLEAFEIFRPNAVIAVSNWENAEPAQYAARRFGAAFHYEQRGFWEMTHATCNPGYEDSEEYQRDRTNELQIAKAAKLVFTLSGAMRDELVARGVDRNKILLVPNGVSRPNPTRVRLDRKDIGCTSRYLLGYVGSLKDYEGTQDLLRLVSTLRKDGLDVDLMVVGSGAPKGLVGTSHVSKAEQELRAEIERLGLRDAVHLIAQVEQSQVGPYYSLMDAMIMPRHSTPVTDLVPALKPYTAAAYGVPMFLSDLAPLVEMAPDIHASIFPEGNIPELARMVRHTLEHGGHLAVLNTLKPEVYWDKRVDPMVRALQQAEQAAKPLSDIFGSTASPHAGDAEAPKARFDAHILPRVALRGNTGADPVAAIGPCAHLSEDTQITRLTRANLLSELALGDVGCFIIDWAGLQEDPGEWSGLWSIANMRLNRQIMDACRIALDQGWRLQVIGPVLRSRAPLFRTVADVFEEIQPSQPMLQQAEADQDAQRQEASA</sequence>
<dbReference type="EMBL" id="ONZG01000020">
    <property type="protein sequence ID" value="SPJ31341.1"/>
    <property type="molecule type" value="Genomic_DNA"/>
</dbReference>